<sequence>MDGTPVLVGGGSAVLPADVLPLAPGDPVTVGGHTLIGRLGAGGMGVVYLGRDENGRLAAVKVAHTGTVGEEEARARFRDEVASLIRVPSHYTARPLADGTAQTPPYIVTEYVAGPSLKEIIARDGALPPERLRTLATGVLRALAAIHRAGLVHRDLKPANVLMGPTGPRVIDFGIAQSVSAAGGPTETGKVVGSVGWIAPERLARRPASPASDVFCWGCLVAYAGTARNPFGEGDALEMAGRALFEQPDLGGLDPSLRSLVTSALAKDPDDRPTAAQLLARLDPADPLAAGDLADDTATNLTPITDTRRRPRMLAAACAASVAAVAAGTWILPQAVQPATSAGGSAPVQQTHRPPSAADVAVISREPARTPQRGTRTLGRPEDTTPTTKPAGGHAPSSHGKAKGKQHNHKKGPK</sequence>
<feature type="compositionally biased region" description="Basic residues" evidence="8">
    <location>
        <begin position="400"/>
        <end position="414"/>
    </location>
</feature>
<dbReference type="Pfam" id="PF00069">
    <property type="entry name" value="Pkinase"/>
    <property type="match status" value="1"/>
</dbReference>
<evidence type="ECO:0000256" key="8">
    <source>
        <dbReference type="SAM" id="MobiDB-lite"/>
    </source>
</evidence>
<evidence type="ECO:0000313" key="11">
    <source>
        <dbReference type="Proteomes" id="UP001165135"/>
    </source>
</evidence>
<keyword evidence="4 7" id="KW-0547">Nucleotide-binding</keyword>
<keyword evidence="3" id="KW-0808">Transferase</keyword>
<dbReference type="PROSITE" id="PS50011">
    <property type="entry name" value="PROTEIN_KINASE_DOM"/>
    <property type="match status" value="1"/>
</dbReference>
<evidence type="ECO:0000259" key="9">
    <source>
        <dbReference type="PROSITE" id="PS50011"/>
    </source>
</evidence>
<dbReference type="PANTHER" id="PTHR43671:SF13">
    <property type="entry name" value="SERINE_THREONINE-PROTEIN KINASE NEK2"/>
    <property type="match status" value="1"/>
</dbReference>
<feature type="compositionally biased region" description="Polar residues" evidence="8">
    <location>
        <begin position="339"/>
        <end position="353"/>
    </location>
</feature>
<feature type="region of interest" description="Disordered" evidence="8">
    <location>
        <begin position="339"/>
        <end position="414"/>
    </location>
</feature>
<dbReference type="AlphaFoldDB" id="A0A9W6RCX7"/>
<protein>
    <recommendedName>
        <fullName evidence="2">non-specific serine/threonine protein kinase</fullName>
        <ecNumber evidence="2">2.7.11.1</ecNumber>
    </recommendedName>
</protein>
<keyword evidence="5" id="KW-0418">Kinase</keyword>
<dbReference type="InterPro" id="IPR011009">
    <property type="entry name" value="Kinase-like_dom_sf"/>
</dbReference>
<dbReference type="InterPro" id="IPR050660">
    <property type="entry name" value="NEK_Ser/Thr_kinase"/>
</dbReference>
<dbReference type="Gene3D" id="1.10.510.10">
    <property type="entry name" value="Transferase(Phosphotransferase) domain 1"/>
    <property type="match status" value="1"/>
</dbReference>
<dbReference type="SUPFAM" id="SSF56112">
    <property type="entry name" value="Protein kinase-like (PK-like)"/>
    <property type="match status" value="1"/>
</dbReference>
<evidence type="ECO:0000313" key="10">
    <source>
        <dbReference type="EMBL" id="GLY73696.1"/>
    </source>
</evidence>
<dbReference type="InterPro" id="IPR008271">
    <property type="entry name" value="Ser/Thr_kinase_AS"/>
</dbReference>
<name>A0A9W6RCX7_9ACTN</name>
<dbReference type="PROSITE" id="PS00107">
    <property type="entry name" value="PROTEIN_KINASE_ATP"/>
    <property type="match status" value="1"/>
</dbReference>
<dbReference type="GO" id="GO:0004674">
    <property type="term" value="F:protein serine/threonine kinase activity"/>
    <property type="evidence" value="ECO:0007669"/>
    <property type="project" value="UniProtKB-EC"/>
</dbReference>
<feature type="domain" description="Protein kinase" evidence="9">
    <location>
        <begin position="33"/>
        <end position="289"/>
    </location>
</feature>
<comment type="caution">
    <text evidence="10">The sequence shown here is derived from an EMBL/GenBank/DDBJ whole genome shotgun (WGS) entry which is preliminary data.</text>
</comment>
<evidence type="ECO:0000256" key="1">
    <source>
        <dbReference type="ARBA" id="ARBA00010886"/>
    </source>
</evidence>
<proteinExistence type="inferred from homology"/>
<evidence type="ECO:0000256" key="3">
    <source>
        <dbReference type="ARBA" id="ARBA00022679"/>
    </source>
</evidence>
<dbReference type="RefSeq" id="WP_285619183.1">
    <property type="nucleotide sequence ID" value="NZ_BSTJ01000002.1"/>
</dbReference>
<dbReference type="Proteomes" id="UP001165135">
    <property type="component" value="Unassembled WGS sequence"/>
</dbReference>
<dbReference type="SMART" id="SM00220">
    <property type="entry name" value="S_TKc"/>
    <property type="match status" value="1"/>
</dbReference>
<dbReference type="Gene3D" id="3.30.200.20">
    <property type="entry name" value="Phosphorylase Kinase, domain 1"/>
    <property type="match status" value="1"/>
</dbReference>
<dbReference type="EC" id="2.7.11.1" evidence="2"/>
<evidence type="ECO:0000256" key="5">
    <source>
        <dbReference type="ARBA" id="ARBA00022777"/>
    </source>
</evidence>
<dbReference type="InterPro" id="IPR017441">
    <property type="entry name" value="Protein_kinase_ATP_BS"/>
</dbReference>
<evidence type="ECO:0000256" key="2">
    <source>
        <dbReference type="ARBA" id="ARBA00012513"/>
    </source>
</evidence>
<evidence type="ECO:0000256" key="7">
    <source>
        <dbReference type="PROSITE-ProRule" id="PRU10141"/>
    </source>
</evidence>
<keyword evidence="6 7" id="KW-0067">ATP-binding</keyword>
<comment type="similarity">
    <text evidence="1">Belongs to the protein kinase superfamily. NEK Ser/Thr protein kinase family. NIMA subfamily.</text>
</comment>
<dbReference type="PROSITE" id="PS00108">
    <property type="entry name" value="PROTEIN_KINASE_ST"/>
    <property type="match status" value="1"/>
</dbReference>
<gene>
    <name evidence="10" type="ORF">Airi01_019630</name>
</gene>
<reference evidence="10" key="1">
    <citation type="submission" date="2023-03" db="EMBL/GenBank/DDBJ databases">
        <title>Actinoallomurus iriomotensis NBRC 103681.</title>
        <authorList>
            <person name="Ichikawa N."/>
            <person name="Sato H."/>
            <person name="Tonouchi N."/>
        </authorList>
    </citation>
    <scope>NUCLEOTIDE SEQUENCE</scope>
    <source>
        <strain evidence="10">NBRC 103681</strain>
    </source>
</reference>
<accession>A0A9W6RCX7</accession>
<dbReference type="CDD" id="cd14014">
    <property type="entry name" value="STKc_PknB_like"/>
    <property type="match status" value="1"/>
</dbReference>
<evidence type="ECO:0000256" key="4">
    <source>
        <dbReference type="ARBA" id="ARBA00022741"/>
    </source>
</evidence>
<evidence type="ECO:0000256" key="6">
    <source>
        <dbReference type="ARBA" id="ARBA00022840"/>
    </source>
</evidence>
<dbReference type="EMBL" id="BSTJ01000002">
    <property type="protein sequence ID" value="GLY73696.1"/>
    <property type="molecule type" value="Genomic_DNA"/>
</dbReference>
<feature type="binding site" evidence="7">
    <location>
        <position position="61"/>
    </location>
    <ligand>
        <name>ATP</name>
        <dbReference type="ChEBI" id="CHEBI:30616"/>
    </ligand>
</feature>
<organism evidence="10 11">
    <name type="scientific">Actinoallomurus iriomotensis</name>
    <dbReference type="NCBI Taxonomy" id="478107"/>
    <lineage>
        <taxon>Bacteria</taxon>
        <taxon>Bacillati</taxon>
        <taxon>Actinomycetota</taxon>
        <taxon>Actinomycetes</taxon>
        <taxon>Streptosporangiales</taxon>
        <taxon>Thermomonosporaceae</taxon>
        <taxon>Actinoallomurus</taxon>
    </lineage>
</organism>
<dbReference type="GO" id="GO:0005524">
    <property type="term" value="F:ATP binding"/>
    <property type="evidence" value="ECO:0007669"/>
    <property type="project" value="UniProtKB-UniRule"/>
</dbReference>
<dbReference type="PANTHER" id="PTHR43671">
    <property type="entry name" value="SERINE/THREONINE-PROTEIN KINASE NEK"/>
    <property type="match status" value="1"/>
</dbReference>
<dbReference type="InterPro" id="IPR000719">
    <property type="entry name" value="Prot_kinase_dom"/>
</dbReference>